<name>A0ABQ7ESB8_BRACR</name>
<evidence type="ECO:0000313" key="2">
    <source>
        <dbReference type="Proteomes" id="UP000266723"/>
    </source>
</evidence>
<protein>
    <submittedName>
        <fullName evidence="1">Uncharacterized protein</fullName>
    </submittedName>
</protein>
<gene>
    <name evidence="1" type="ORF">DY000_02051259</name>
</gene>
<sequence>MSDQLPMSTNPRVFLEIAVNFRPIVGGSNGYPLQPVTIADCGQVFPEAATMVLENPPEKQTVSCEMGYGLIRIGKSFELQEQLMTSLTTHRAVEHSVVARESEGDGAGHGIPEEQ</sequence>
<keyword evidence="2" id="KW-1185">Reference proteome</keyword>
<dbReference type="EMBL" id="QGKV02000297">
    <property type="protein sequence ID" value="KAF3606242.1"/>
    <property type="molecule type" value="Genomic_DNA"/>
</dbReference>
<reference evidence="1 2" key="1">
    <citation type="journal article" date="2020" name="BMC Genomics">
        <title>Intraspecific diversification of the crop wild relative Brassica cretica Lam. using demographic model selection.</title>
        <authorList>
            <person name="Kioukis A."/>
            <person name="Michalopoulou V.A."/>
            <person name="Briers L."/>
            <person name="Pirintsos S."/>
            <person name="Studholme D.J."/>
            <person name="Pavlidis P."/>
            <person name="Sarris P.F."/>
        </authorList>
    </citation>
    <scope>NUCLEOTIDE SEQUENCE [LARGE SCALE GENOMIC DNA]</scope>
    <source>
        <strain evidence="2">cv. PFS-1207/04</strain>
    </source>
</reference>
<evidence type="ECO:0000313" key="1">
    <source>
        <dbReference type="EMBL" id="KAF3606242.1"/>
    </source>
</evidence>
<comment type="caution">
    <text evidence="1">The sequence shown here is derived from an EMBL/GenBank/DDBJ whole genome shotgun (WGS) entry which is preliminary data.</text>
</comment>
<proteinExistence type="predicted"/>
<accession>A0ABQ7ESB8</accession>
<dbReference type="Proteomes" id="UP000266723">
    <property type="component" value="Unassembled WGS sequence"/>
</dbReference>
<organism evidence="1 2">
    <name type="scientific">Brassica cretica</name>
    <name type="common">Mustard</name>
    <dbReference type="NCBI Taxonomy" id="69181"/>
    <lineage>
        <taxon>Eukaryota</taxon>
        <taxon>Viridiplantae</taxon>
        <taxon>Streptophyta</taxon>
        <taxon>Embryophyta</taxon>
        <taxon>Tracheophyta</taxon>
        <taxon>Spermatophyta</taxon>
        <taxon>Magnoliopsida</taxon>
        <taxon>eudicotyledons</taxon>
        <taxon>Gunneridae</taxon>
        <taxon>Pentapetalae</taxon>
        <taxon>rosids</taxon>
        <taxon>malvids</taxon>
        <taxon>Brassicales</taxon>
        <taxon>Brassicaceae</taxon>
        <taxon>Brassiceae</taxon>
        <taxon>Brassica</taxon>
    </lineage>
</organism>